<proteinExistence type="predicted"/>
<evidence type="ECO:0000313" key="2">
    <source>
        <dbReference type="Proteomes" id="UP000008142"/>
    </source>
</evidence>
<reference evidence="2" key="1">
    <citation type="submission" date="2008-07" db="EMBL/GenBank/DDBJ databases">
        <title>Annotation of Ajellomyces capsulatus strain H88.</title>
        <authorList>
            <person name="Champion M."/>
            <person name="Cuomo C."/>
            <person name="Ma L.-J."/>
            <person name="Henn M.R."/>
            <person name="Sil A."/>
            <person name="Goldman B."/>
            <person name="Young S.K."/>
            <person name="Kodira C.D."/>
            <person name="Zeng Q."/>
            <person name="Koehrsen M."/>
            <person name="Alvarado L."/>
            <person name="Berlin A."/>
            <person name="Borenstein D."/>
            <person name="Chen Z."/>
            <person name="Engels R."/>
            <person name="Freedman E."/>
            <person name="Gellesch M."/>
            <person name="Goldberg J."/>
            <person name="Griggs A."/>
            <person name="Gujja S."/>
            <person name="Heiman D."/>
            <person name="Hepburn T."/>
            <person name="Howarth C."/>
            <person name="Jen D."/>
            <person name="Larson L."/>
            <person name="Lewis B."/>
            <person name="Mehta T."/>
            <person name="Park D."/>
            <person name="Pearson M."/>
            <person name="Roberts A."/>
            <person name="Saif S."/>
            <person name="Shea T."/>
            <person name="Shenoy N."/>
            <person name="Sisk P."/>
            <person name="Stolte C."/>
            <person name="Sykes S."/>
            <person name="Walk T."/>
            <person name="White J."/>
            <person name="Yandava C."/>
            <person name="Klein B."/>
            <person name="McEwen J.G."/>
            <person name="Puccia R."/>
            <person name="Goldman G.H."/>
            <person name="Felipe M.S."/>
            <person name="Nino-Vega G."/>
            <person name="San-Blas G."/>
            <person name="Taylor J."/>
            <person name="Mendoza L."/>
            <person name="Galagan J."/>
            <person name="Nusbaum C."/>
            <person name="Birren B."/>
        </authorList>
    </citation>
    <scope>NUCLEOTIDE SEQUENCE [LARGE SCALE GENOMIC DNA]</scope>
    <source>
        <strain evidence="2">H88</strain>
    </source>
</reference>
<protein>
    <submittedName>
        <fullName evidence="1">Predicted protein</fullName>
    </submittedName>
</protein>
<sequence>MHLPRFKATTAAGDLLHTSEANQTDESAQCVPVAPVPAQAQAPALPARPPALPPALVQALPPPNPTLPLALAPNRGPNPVRGTLIHLALSPATAITTQIPPGAFVSTPFLPFCVSAASRSYAAGRWPNVLYTQFVHVRSPSIPDAHHGADCHTIPATGVGAGLRLFWGAGVHVDWKPQICWGCVLRLRYKPTLSGIGGGNGSEWESLWITLLPMRGISLF</sequence>
<name>F0UUG9_AJEC8</name>
<dbReference type="AlphaFoldDB" id="F0UUG9"/>
<organism evidence="2">
    <name type="scientific">Ajellomyces capsulatus (strain H88)</name>
    <name type="common">Darling's disease fungus</name>
    <name type="synonym">Histoplasma capsulatum</name>
    <dbReference type="NCBI Taxonomy" id="544711"/>
    <lineage>
        <taxon>Eukaryota</taxon>
        <taxon>Fungi</taxon>
        <taxon>Dikarya</taxon>
        <taxon>Ascomycota</taxon>
        <taxon>Pezizomycotina</taxon>
        <taxon>Eurotiomycetes</taxon>
        <taxon>Eurotiomycetidae</taxon>
        <taxon>Onygenales</taxon>
        <taxon>Ajellomycetaceae</taxon>
        <taxon>Histoplasma</taxon>
    </lineage>
</organism>
<evidence type="ECO:0000313" key="1">
    <source>
        <dbReference type="EMBL" id="EGC49546.1"/>
    </source>
</evidence>
<gene>
    <name evidence="1" type="ORF">HCEG_08761</name>
</gene>
<dbReference type="Proteomes" id="UP000008142">
    <property type="component" value="Unassembled WGS sequence"/>
</dbReference>
<accession>F0UUG9</accession>
<dbReference type="HOGENOM" id="CLU_1255655_0_0_1"/>
<dbReference type="EMBL" id="DS990643">
    <property type="protein sequence ID" value="EGC49546.1"/>
    <property type="molecule type" value="Genomic_DNA"/>
</dbReference>